<name>A0A4P9VVT1_9FUNG</name>
<protein>
    <submittedName>
        <fullName evidence="2">Uncharacterized protein</fullName>
    </submittedName>
</protein>
<feature type="region of interest" description="Disordered" evidence="1">
    <location>
        <begin position="63"/>
        <end position="108"/>
    </location>
</feature>
<feature type="region of interest" description="Disordered" evidence="1">
    <location>
        <begin position="172"/>
        <end position="209"/>
    </location>
</feature>
<evidence type="ECO:0000256" key="1">
    <source>
        <dbReference type="SAM" id="MobiDB-lite"/>
    </source>
</evidence>
<feature type="compositionally biased region" description="Pro residues" evidence="1">
    <location>
        <begin position="88"/>
        <end position="102"/>
    </location>
</feature>
<dbReference type="EMBL" id="ML000851">
    <property type="protein sequence ID" value="RKO83781.1"/>
    <property type="molecule type" value="Genomic_DNA"/>
</dbReference>
<evidence type="ECO:0000313" key="2">
    <source>
        <dbReference type="EMBL" id="RKO83781.1"/>
    </source>
</evidence>
<feature type="compositionally biased region" description="Basic and acidic residues" evidence="1">
    <location>
        <begin position="172"/>
        <end position="190"/>
    </location>
</feature>
<gene>
    <name evidence="2" type="ORF">BDK51DRAFT_49683</name>
</gene>
<keyword evidence="3" id="KW-1185">Reference proteome</keyword>
<dbReference type="Proteomes" id="UP000269721">
    <property type="component" value="Unassembled WGS sequence"/>
</dbReference>
<dbReference type="AlphaFoldDB" id="A0A4P9VVT1"/>
<reference evidence="3" key="1">
    <citation type="journal article" date="2018" name="Nat. Microbiol.">
        <title>Leveraging single-cell genomics to expand the fungal tree of life.</title>
        <authorList>
            <person name="Ahrendt S.R."/>
            <person name="Quandt C.A."/>
            <person name="Ciobanu D."/>
            <person name="Clum A."/>
            <person name="Salamov A."/>
            <person name="Andreopoulos B."/>
            <person name="Cheng J.F."/>
            <person name="Woyke T."/>
            <person name="Pelin A."/>
            <person name="Henrissat B."/>
            <person name="Reynolds N.K."/>
            <person name="Benny G.L."/>
            <person name="Smith M.E."/>
            <person name="James T.Y."/>
            <person name="Grigoriev I.V."/>
        </authorList>
    </citation>
    <scope>NUCLEOTIDE SEQUENCE [LARGE SCALE GENOMIC DNA]</scope>
</reference>
<accession>A0A4P9VVT1</accession>
<sequence length="209" mass="23252">MEPRYGDPGSGGGVKLGKSLTRRRVVDIIVIDQSPLLLRDPSGLPVSICRPLNPSCPGLCPPALSRAQRESGHQDPPSHFSASRNERPSPPPLPAPRSPPPASNARVFPNLREPATPLEKVGPIDARFEKAVKAAVEKYVDCPKEGDWKQVQLYSAPLKFKRRHPRFLATSLERRRHERMDRPTGRRCADNRLPSPGRSAEPVVVRRHR</sequence>
<organism evidence="2 3">
    <name type="scientific">Blyttiomyces helicus</name>
    <dbReference type="NCBI Taxonomy" id="388810"/>
    <lineage>
        <taxon>Eukaryota</taxon>
        <taxon>Fungi</taxon>
        <taxon>Fungi incertae sedis</taxon>
        <taxon>Chytridiomycota</taxon>
        <taxon>Chytridiomycota incertae sedis</taxon>
        <taxon>Chytridiomycetes</taxon>
        <taxon>Chytridiomycetes incertae sedis</taxon>
        <taxon>Blyttiomyces</taxon>
    </lineage>
</organism>
<proteinExistence type="predicted"/>
<evidence type="ECO:0000313" key="3">
    <source>
        <dbReference type="Proteomes" id="UP000269721"/>
    </source>
</evidence>